<dbReference type="Proteomes" id="UP000719412">
    <property type="component" value="Unassembled WGS sequence"/>
</dbReference>
<organism evidence="2 3">
    <name type="scientific">Tenebrio molitor</name>
    <name type="common">Yellow mealworm beetle</name>
    <dbReference type="NCBI Taxonomy" id="7067"/>
    <lineage>
        <taxon>Eukaryota</taxon>
        <taxon>Metazoa</taxon>
        <taxon>Ecdysozoa</taxon>
        <taxon>Arthropoda</taxon>
        <taxon>Hexapoda</taxon>
        <taxon>Insecta</taxon>
        <taxon>Pterygota</taxon>
        <taxon>Neoptera</taxon>
        <taxon>Endopterygota</taxon>
        <taxon>Coleoptera</taxon>
        <taxon>Polyphaga</taxon>
        <taxon>Cucujiformia</taxon>
        <taxon>Tenebrionidae</taxon>
        <taxon>Tenebrio</taxon>
    </lineage>
</organism>
<dbReference type="AlphaFoldDB" id="A0A8J6HFC7"/>
<gene>
    <name evidence="2" type="ORF">GEV33_005026</name>
</gene>
<feature type="region of interest" description="Disordered" evidence="1">
    <location>
        <begin position="96"/>
        <end position="130"/>
    </location>
</feature>
<name>A0A8J6HFC7_TENMO</name>
<keyword evidence="3" id="KW-1185">Reference proteome</keyword>
<dbReference type="EMBL" id="JABDTM020018856">
    <property type="protein sequence ID" value="KAH0817765.1"/>
    <property type="molecule type" value="Genomic_DNA"/>
</dbReference>
<reference evidence="2" key="2">
    <citation type="submission" date="2021-08" db="EMBL/GenBank/DDBJ databases">
        <authorList>
            <person name="Eriksson T."/>
        </authorList>
    </citation>
    <scope>NUCLEOTIDE SEQUENCE</scope>
    <source>
        <strain evidence="2">Stoneville</strain>
        <tissue evidence="2">Whole head</tissue>
    </source>
</reference>
<comment type="caution">
    <text evidence="2">The sequence shown here is derived from an EMBL/GenBank/DDBJ whole genome shotgun (WGS) entry which is preliminary data.</text>
</comment>
<accession>A0A8J6HFC7</accession>
<evidence type="ECO:0000256" key="1">
    <source>
        <dbReference type="SAM" id="MobiDB-lite"/>
    </source>
</evidence>
<reference evidence="2" key="1">
    <citation type="journal article" date="2020" name="J Insects Food Feed">
        <title>The yellow mealworm (Tenebrio molitor) genome: a resource for the emerging insects as food and feed industry.</title>
        <authorList>
            <person name="Eriksson T."/>
            <person name="Andere A."/>
            <person name="Kelstrup H."/>
            <person name="Emery V."/>
            <person name="Picard C."/>
        </authorList>
    </citation>
    <scope>NUCLEOTIDE SEQUENCE</scope>
    <source>
        <strain evidence="2">Stoneville</strain>
        <tissue evidence="2">Whole head</tissue>
    </source>
</reference>
<evidence type="ECO:0000313" key="3">
    <source>
        <dbReference type="Proteomes" id="UP000719412"/>
    </source>
</evidence>
<protein>
    <submittedName>
        <fullName evidence="2">Uncharacterized protein</fullName>
    </submittedName>
</protein>
<evidence type="ECO:0000313" key="2">
    <source>
        <dbReference type="EMBL" id="KAH0817765.1"/>
    </source>
</evidence>
<sequence>MVLMATIITSPVLAPNQLFKCAAAPIDVAFELAPKSAIGRRSRHVPTYVTLAATRVGARTWAHKSAENERDAHKAWLAGSVNHYLASPACPSLSGAWAGRGGRQGGRRRSAHKVSPSPASPPGGAHGVRP</sequence>
<proteinExistence type="predicted"/>